<dbReference type="Gene3D" id="2.40.50.100">
    <property type="match status" value="2"/>
</dbReference>
<comment type="similarity">
    <text evidence="4 12">Belongs to the 2-oxoacid dehydrogenase family.</text>
</comment>
<evidence type="ECO:0000256" key="11">
    <source>
        <dbReference type="ARBA" id="ARBA00052761"/>
    </source>
</evidence>
<dbReference type="SUPFAM" id="SSF52777">
    <property type="entry name" value="CoA-dependent acyltransferases"/>
    <property type="match status" value="1"/>
</dbReference>
<dbReference type="InterPro" id="IPR036625">
    <property type="entry name" value="E3-bd_dom_sf"/>
</dbReference>
<dbReference type="PROSITE" id="PS51826">
    <property type="entry name" value="PSBD"/>
    <property type="match status" value="1"/>
</dbReference>
<dbReference type="GO" id="GO:0004149">
    <property type="term" value="F:dihydrolipoyllysine-residue succinyltransferase activity"/>
    <property type="evidence" value="ECO:0007669"/>
    <property type="project" value="UniProtKB-UniRule"/>
</dbReference>
<dbReference type="EC" id="2.3.1.61" evidence="5 12"/>
<evidence type="ECO:0000313" key="17">
    <source>
        <dbReference type="EMBL" id="SBT22309.1"/>
    </source>
</evidence>
<comment type="pathway">
    <text evidence="3 12">Amino-acid degradation; L-lysine degradation via saccharopine pathway; glutaryl-CoA from L-lysine: step 6/6.</text>
</comment>
<evidence type="ECO:0000256" key="4">
    <source>
        <dbReference type="ARBA" id="ARBA00007317"/>
    </source>
</evidence>
<accession>A0A1C3JT82</accession>
<dbReference type="InterPro" id="IPR004167">
    <property type="entry name" value="PSBD"/>
</dbReference>
<dbReference type="PANTHER" id="PTHR43416">
    <property type="entry name" value="DIHYDROLIPOYLLYSINE-RESIDUE SUCCINYLTRANSFERASE COMPONENT OF 2-OXOGLUTARATE DEHYDROGENASE COMPLEX, MITOCHONDRIAL-RELATED"/>
    <property type="match status" value="1"/>
</dbReference>
<dbReference type="PROSITE" id="PS50968">
    <property type="entry name" value="BIOTINYL_LIPOYL"/>
    <property type="match status" value="2"/>
</dbReference>
<comment type="function">
    <text evidence="2 12">E2 component of the 2-oxoglutarate dehydrogenase (OGDH) complex which catalyzes the second step in the conversion of 2-oxoglutarate to succinyl-CoA and CO(2).</text>
</comment>
<dbReference type="SUPFAM" id="SSF47005">
    <property type="entry name" value="Peripheral subunit-binding domain of 2-oxo acid dehydrogenase complex"/>
    <property type="match status" value="1"/>
</dbReference>
<dbReference type="EMBL" id="FLRB01000017">
    <property type="protein sequence ID" value="SBT22309.1"/>
    <property type="molecule type" value="Genomic_DNA"/>
</dbReference>
<evidence type="ECO:0000259" key="15">
    <source>
        <dbReference type="PROSITE" id="PS51826"/>
    </source>
</evidence>
<keyword evidence="9 12" id="KW-0450">Lipoyl</keyword>
<comment type="cofactor">
    <cofactor evidence="1">
        <name>(R)-lipoate</name>
        <dbReference type="ChEBI" id="CHEBI:83088"/>
    </cofactor>
</comment>
<keyword evidence="10 12" id="KW-0012">Acyltransferase</keyword>
<dbReference type="Pfam" id="PF00198">
    <property type="entry name" value="2-oxoacid_dh"/>
    <property type="match status" value="1"/>
</dbReference>
<gene>
    <name evidence="16" type="primary">sucB</name>
    <name evidence="16" type="ORF">MGA5115_02380</name>
    <name evidence="17" type="ORF">MGA5116_02925</name>
</gene>
<dbReference type="InterPro" id="IPR011053">
    <property type="entry name" value="Single_hybrid_motif"/>
</dbReference>
<dbReference type="InterPro" id="IPR000089">
    <property type="entry name" value="Biotin_lipoyl"/>
</dbReference>
<dbReference type="FunFam" id="3.30.559.10:FF:000007">
    <property type="entry name" value="Dihydrolipoamide acetyltransferase component of pyruvate dehydrogenase complex"/>
    <property type="match status" value="1"/>
</dbReference>
<dbReference type="NCBIfam" id="TIGR01347">
    <property type="entry name" value="sucB"/>
    <property type="match status" value="1"/>
</dbReference>
<dbReference type="InterPro" id="IPR001078">
    <property type="entry name" value="2-oxoacid_DH_actylTfrase"/>
</dbReference>
<keyword evidence="8 12" id="KW-0808">Transferase</keyword>
<evidence type="ECO:0000256" key="3">
    <source>
        <dbReference type="ARBA" id="ARBA00005145"/>
    </source>
</evidence>
<evidence type="ECO:0000256" key="12">
    <source>
        <dbReference type="RuleBase" id="RU361138"/>
    </source>
</evidence>
<dbReference type="Pfam" id="PF02817">
    <property type="entry name" value="E3_binding"/>
    <property type="match status" value="1"/>
</dbReference>
<dbReference type="AlphaFoldDB" id="A0A1C3JT82"/>
<dbReference type="GO" id="GO:0033512">
    <property type="term" value="P:L-lysine catabolic process to acetyl-CoA via saccharopine"/>
    <property type="evidence" value="ECO:0007669"/>
    <property type="project" value="UniProtKB-UniRule"/>
</dbReference>
<evidence type="ECO:0000313" key="18">
    <source>
        <dbReference type="Proteomes" id="UP000092840"/>
    </source>
</evidence>
<dbReference type="InterPro" id="IPR023213">
    <property type="entry name" value="CAT-like_dom_sf"/>
</dbReference>
<dbReference type="Gene3D" id="4.10.320.10">
    <property type="entry name" value="E3-binding domain"/>
    <property type="match status" value="1"/>
</dbReference>
<reference evidence="17 18" key="2">
    <citation type="submission" date="2016-06" db="EMBL/GenBank/DDBJ databases">
        <authorList>
            <person name="Rodrigo-Torres L."/>
            <person name="Arahal D.R."/>
        </authorList>
    </citation>
    <scope>NUCLEOTIDE SEQUENCE [LARGE SCALE GENOMIC DNA]</scope>
    <source>
        <strain evidence="17 18">CECT 5116</strain>
    </source>
</reference>
<dbReference type="Proteomes" id="UP000092871">
    <property type="component" value="Unassembled WGS sequence"/>
</dbReference>
<keyword evidence="7 12" id="KW-0816">Tricarboxylic acid cycle</keyword>
<name>A0A1C3JT82_9GAMM</name>
<feature type="compositionally biased region" description="Low complexity" evidence="13">
    <location>
        <begin position="249"/>
        <end position="267"/>
    </location>
</feature>
<evidence type="ECO:0000256" key="1">
    <source>
        <dbReference type="ARBA" id="ARBA00001938"/>
    </source>
</evidence>
<feature type="domain" description="Peripheral subunit-binding (PSBD)" evidence="15">
    <location>
        <begin position="214"/>
        <end position="251"/>
    </location>
</feature>
<evidence type="ECO:0000259" key="14">
    <source>
        <dbReference type="PROSITE" id="PS50968"/>
    </source>
</evidence>
<reference evidence="16 19" key="1">
    <citation type="submission" date="2016-06" db="EMBL/GenBank/DDBJ databases">
        <authorList>
            <person name="Kjaerup R.B."/>
            <person name="Dalgaard T.S."/>
            <person name="Juul-Madsen H.R."/>
        </authorList>
    </citation>
    <scope>NUCLEOTIDE SEQUENCE [LARGE SCALE GENOMIC DNA]</scope>
    <source>
        <strain evidence="16 19">CECT 5115</strain>
    </source>
</reference>
<dbReference type="OrthoDB" id="9805770at2"/>
<organism evidence="16 19">
    <name type="scientific">Marinomonas gallaica</name>
    <dbReference type="NCBI Taxonomy" id="1806667"/>
    <lineage>
        <taxon>Bacteria</taxon>
        <taxon>Pseudomonadati</taxon>
        <taxon>Pseudomonadota</taxon>
        <taxon>Gammaproteobacteria</taxon>
        <taxon>Oceanospirillales</taxon>
        <taxon>Oceanospirillaceae</taxon>
        <taxon>Marinomonas</taxon>
    </lineage>
</organism>
<evidence type="ECO:0000256" key="7">
    <source>
        <dbReference type="ARBA" id="ARBA00022532"/>
    </source>
</evidence>
<dbReference type="NCBIfam" id="NF004309">
    <property type="entry name" value="PRK05704.1"/>
    <property type="match status" value="1"/>
</dbReference>
<dbReference type="SUPFAM" id="SSF51230">
    <property type="entry name" value="Single hybrid motif"/>
    <property type="match status" value="2"/>
</dbReference>
<feature type="domain" description="Lipoyl-binding" evidence="14">
    <location>
        <begin position="112"/>
        <end position="187"/>
    </location>
</feature>
<dbReference type="GO" id="GO:0006099">
    <property type="term" value="P:tricarboxylic acid cycle"/>
    <property type="evidence" value="ECO:0007669"/>
    <property type="project" value="UniProtKB-UniRule"/>
</dbReference>
<evidence type="ECO:0000256" key="5">
    <source>
        <dbReference type="ARBA" id="ARBA00012945"/>
    </source>
</evidence>
<evidence type="ECO:0000256" key="8">
    <source>
        <dbReference type="ARBA" id="ARBA00022679"/>
    </source>
</evidence>
<dbReference type="RefSeq" id="WP_067036822.1">
    <property type="nucleotide sequence ID" value="NZ_FLRA01000018.1"/>
</dbReference>
<comment type="catalytic activity">
    <reaction evidence="11 12">
        <text>N(6)-[(R)-dihydrolipoyl]-L-lysyl-[protein] + succinyl-CoA = N(6)-[(R)-S(8)-succinyldihydrolipoyl]-L-lysyl-[protein] + CoA</text>
        <dbReference type="Rhea" id="RHEA:15213"/>
        <dbReference type="Rhea" id="RHEA-COMP:10475"/>
        <dbReference type="Rhea" id="RHEA-COMP:20092"/>
        <dbReference type="ChEBI" id="CHEBI:57287"/>
        <dbReference type="ChEBI" id="CHEBI:57292"/>
        <dbReference type="ChEBI" id="CHEBI:83100"/>
        <dbReference type="ChEBI" id="CHEBI:83120"/>
        <dbReference type="EC" id="2.3.1.61"/>
    </reaction>
</comment>
<dbReference type="UniPathway" id="UPA00868">
    <property type="reaction ID" value="UER00840"/>
</dbReference>
<feature type="compositionally biased region" description="Basic and acidic residues" evidence="13">
    <location>
        <begin position="89"/>
        <end position="102"/>
    </location>
</feature>
<evidence type="ECO:0000313" key="16">
    <source>
        <dbReference type="EMBL" id="SBT18259.1"/>
    </source>
</evidence>
<protein>
    <recommendedName>
        <fullName evidence="6 12">Dihydrolipoyllysine-residue succinyltransferase component of 2-oxoglutarate dehydrogenase complex</fullName>
        <ecNumber evidence="5 12">2.3.1.61</ecNumber>
    </recommendedName>
    <alternativeName>
        <fullName evidence="12">2-oxoglutarate dehydrogenase complex component E2</fullName>
    </alternativeName>
</protein>
<dbReference type="CDD" id="cd06849">
    <property type="entry name" value="lipoyl_domain"/>
    <property type="match status" value="2"/>
</dbReference>
<keyword evidence="18" id="KW-1185">Reference proteome</keyword>
<feature type="region of interest" description="Disordered" evidence="13">
    <location>
        <begin position="83"/>
        <end position="112"/>
    </location>
</feature>
<evidence type="ECO:0000256" key="10">
    <source>
        <dbReference type="ARBA" id="ARBA00023315"/>
    </source>
</evidence>
<dbReference type="GO" id="GO:0045252">
    <property type="term" value="C:oxoglutarate dehydrogenase complex"/>
    <property type="evidence" value="ECO:0007669"/>
    <property type="project" value="UniProtKB-UniRule"/>
</dbReference>
<dbReference type="GO" id="GO:0005829">
    <property type="term" value="C:cytosol"/>
    <property type="evidence" value="ECO:0007669"/>
    <property type="project" value="TreeGrafter"/>
</dbReference>
<dbReference type="InterPro" id="IPR050537">
    <property type="entry name" value="2-oxoacid_dehydrogenase"/>
</dbReference>
<dbReference type="EMBL" id="FLRA01000018">
    <property type="protein sequence ID" value="SBT18259.1"/>
    <property type="molecule type" value="Genomic_DNA"/>
</dbReference>
<evidence type="ECO:0000256" key="9">
    <source>
        <dbReference type="ARBA" id="ARBA00022823"/>
    </source>
</evidence>
<dbReference type="Gene3D" id="3.30.559.10">
    <property type="entry name" value="Chloramphenicol acetyltransferase-like domain"/>
    <property type="match status" value="1"/>
</dbReference>
<evidence type="ECO:0000256" key="2">
    <source>
        <dbReference type="ARBA" id="ARBA00004052"/>
    </source>
</evidence>
<evidence type="ECO:0000313" key="19">
    <source>
        <dbReference type="Proteomes" id="UP000092871"/>
    </source>
</evidence>
<dbReference type="InterPro" id="IPR006255">
    <property type="entry name" value="SucB"/>
</dbReference>
<dbReference type="Proteomes" id="UP000092840">
    <property type="component" value="Unassembled WGS sequence"/>
</dbReference>
<proteinExistence type="inferred from homology"/>
<feature type="region of interest" description="Disordered" evidence="13">
    <location>
        <begin position="234"/>
        <end position="267"/>
    </location>
</feature>
<dbReference type="Pfam" id="PF00364">
    <property type="entry name" value="Biotin_lipoyl"/>
    <property type="match status" value="2"/>
</dbReference>
<evidence type="ECO:0000256" key="6">
    <source>
        <dbReference type="ARBA" id="ARBA00019511"/>
    </source>
</evidence>
<evidence type="ECO:0000256" key="13">
    <source>
        <dbReference type="SAM" id="MobiDB-lite"/>
    </source>
</evidence>
<feature type="domain" description="Lipoyl-binding" evidence="14">
    <location>
        <begin position="2"/>
        <end position="77"/>
    </location>
</feature>
<dbReference type="PANTHER" id="PTHR43416:SF5">
    <property type="entry name" value="DIHYDROLIPOYLLYSINE-RESIDUE SUCCINYLTRANSFERASE COMPONENT OF 2-OXOGLUTARATE DEHYDROGENASE COMPLEX, MITOCHONDRIAL"/>
    <property type="match status" value="1"/>
</dbReference>
<sequence length="516" mass="54261">MSIEIKAPTFPESVADGTVATWYKQPGEACKRDEHIVDIETDKVVLEVVAPADGVLKEVLKAEGDIVLSAEVLAVFDSGASASAAPTETKAEKTEAEEKTEAPADAGAATETVDVKAPVFPESVADGTVAAWHKQPGEACKRDEHIVDIETDKVVLEVVAPADGVIADILKAEGDTVLSSEVLAKFSVGASGEAAAAPAEKAAAPAEEGDEDAVAGPAARKALAEAGLTAAQVKGSGKGGRITKEDVDAAAQKKSAPAPAKAAAPESKAAAAPAVTAALGEEGRVEKRVPMTRLRATIAKRLVEAQQSAAMLTTYNEVNMGPVMELRSKYKDLFQKTHNGTKLGFMSFFVKAATEALKRFPAVNASIDGNDMVYHGYQDIGVAVSTNRGLMVPVLRNTEAMGLADIESNIMDFAVRGRDGKLGMDDMQGGTFTITNGGIFGSLMSTPIINPPQTAILGMHKIQERPMAVNGQVVIQPMMYLALSYDHRMIDGKEAVQFLVTIKDLLEDPARLLLEI</sequence>